<name>A0A5E8BDH4_9ASCO</name>
<feature type="region of interest" description="Disordered" evidence="1">
    <location>
        <begin position="119"/>
        <end position="229"/>
    </location>
</feature>
<accession>A0A5E8BDH4</accession>
<evidence type="ECO:0000313" key="3">
    <source>
        <dbReference type="Proteomes" id="UP000398389"/>
    </source>
</evidence>
<feature type="compositionally biased region" description="Polar residues" evidence="1">
    <location>
        <begin position="1"/>
        <end position="17"/>
    </location>
</feature>
<organism evidence="2 3">
    <name type="scientific">Magnusiomyces paraingens</name>
    <dbReference type="NCBI Taxonomy" id="2606893"/>
    <lineage>
        <taxon>Eukaryota</taxon>
        <taxon>Fungi</taxon>
        <taxon>Dikarya</taxon>
        <taxon>Ascomycota</taxon>
        <taxon>Saccharomycotina</taxon>
        <taxon>Dipodascomycetes</taxon>
        <taxon>Dipodascales</taxon>
        <taxon>Dipodascaceae</taxon>
        <taxon>Magnusiomyces</taxon>
    </lineage>
</organism>
<feature type="compositionally biased region" description="Low complexity" evidence="1">
    <location>
        <begin position="63"/>
        <end position="73"/>
    </location>
</feature>
<reference evidence="2 3" key="1">
    <citation type="submission" date="2019-09" db="EMBL/GenBank/DDBJ databases">
        <authorList>
            <person name="Brejova B."/>
        </authorList>
    </citation>
    <scope>NUCLEOTIDE SEQUENCE [LARGE SCALE GENOMIC DNA]</scope>
</reference>
<feature type="compositionally biased region" description="Basic residues" evidence="1">
    <location>
        <begin position="175"/>
        <end position="185"/>
    </location>
</feature>
<dbReference type="EMBL" id="CABVLU010000002">
    <property type="protein sequence ID" value="VVT49356.1"/>
    <property type="molecule type" value="Genomic_DNA"/>
</dbReference>
<proteinExistence type="predicted"/>
<feature type="region of interest" description="Disordered" evidence="1">
    <location>
        <begin position="1"/>
        <end position="24"/>
    </location>
</feature>
<sequence>MSFENNDSQILPTNENISLDPLNSPKTPLAHIPCVAPGQPTYSSNGPLTPIVDQNQRIISNLQQQQQQQQQQQPKIFTSPAFPLSSSSSSSSGTAQPSTGPPEIDLKAKLFAAFLKRDVRQSSAKGSKRTNASVSVSVASSPSSASPVSSSSFSIVKSTTKRKKLAVEKDPMAPKGKRGRTKRKNLIIPSPSQSPSPPPETNTLQLHPSLLTTNDTNSTPHPLSISHTPSSDFNSNFSLKLYPTCVFESSPESNSLTNIDTHFNIPKFDSAPASPELFPELKQNIDTPSLFTFVEDSQINLSSAVCSDCYIHHVPSEAHLDSTDLVASDVPNNNDAPLSYVQQYILPYVASSSRTSWQCNDCTEEFKKDSLFQTAPCSRSSISSAHSDVPQRILESYTLAEKAESCSSCLANLEIQIDAFSSSVTSSQQFIEFEKVERDLPVFKSMYSSNLFDLETMPKLHQQYSQPSPSPTPSPNDDYNLYHLDIFPCAETYHEKLIIQSDDVIGTDIDTDRDVMPFHARTHEPTLIPTTDCLYSNSSFYLH</sequence>
<gene>
    <name evidence="2" type="ORF">SAPINGB_P002230</name>
</gene>
<keyword evidence="3" id="KW-1185">Reference proteome</keyword>
<dbReference type="Proteomes" id="UP000398389">
    <property type="component" value="Unassembled WGS sequence"/>
</dbReference>
<dbReference type="GeneID" id="43581049"/>
<evidence type="ECO:0000256" key="1">
    <source>
        <dbReference type="SAM" id="MobiDB-lite"/>
    </source>
</evidence>
<evidence type="ECO:0000313" key="2">
    <source>
        <dbReference type="EMBL" id="VVT49356.1"/>
    </source>
</evidence>
<protein>
    <submittedName>
        <fullName evidence="2">Uncharacterized protein</fullName>
    </submittedName>
</protein>
<feature type="compositionally biased region" description="Low complexity" evidence="1">
    <location>
        <begin position="132"/>
        <end position="152"/>
    </location>
</feature>
<feature type="compositionally biased region" description="Polar residues" evidence="1">
    <location>
        <begin position="201"/>
        <end position="229"/>
    </location>
</feature>
<feature type="region of interest" description="Disordered" evidence="1">
    <location>
        <begin position="61"/>
        <end position="103"/>
    </location>
</feature>
<dbReference type="AlphaFoldDB" id="A0A5E8BDH4"/>
<dbReference type="RefSeq" id="XP_031852840.1">
    <property type="nucleotide sequence ID" value="XM_031996949.1"/>
</dbReference>
<feature type="compositionally biased region" description="Polar residues" evidence="1">
    <location>
        <begin position="121"/>
        <end position="131"/>
    </location>
</feature>